<sequence length="948" mass="104995">MKRRSVYRICHASILSLFYLFYFNCYTFAQGSTLSGKVADKNGHPLNYATVQVKGTNRGAKTNESGSFQLQLPGNEPVILVISYTGYSTKEIHIDPTRQPGTINVQLEEKADQMDEVIVTGVFDKRKRMEASVAITTLSSQQLSKLAPVSAADILKNVPGIYVNSSLGEVRNTVYSRGVSVGSNDGASGYYYVSMQEDGLPVTNTTYNNYGPDYFTRVDATLGRLEAVRGGTASILGANAPGGIFNYVMKEGGTKTEGEVRTKYGLQGNGKNSFYRADVNVGGPLGHNWFYDWGGFYRYDQGNRYPGYPMNKGGQFRGNVVRRYNTGSLKIYAKYLDDHNGWFEFTPTVSFSDPKPAPGFSERSSVLIPAVKQLFPVNGGVNGTDIYSSDNLIHSIDKSVGATWEQRLGSGWTLNNAIRYSAKSSSWNTTGVVYPLAFDDLMTYAILGMLGRPGTYSFRSTTSSKELMSVTSYSGYDFNVNHSELPGKDVSPNSLFLEPLLYKTNHVKELLNQFSLTKKLKRMSFTIGGFYGYSRVNRRDGSAGAGFGTIQDRPELVNVTLTAPDGAIYHVTNGNGTTMGGTVNLNEATQTQAAVFLGHNWQLSNAFNLDWGMRYESVKIKGHNTPAVTVQDTTGGLDRDPLTMYDNSYGSLGAILPFNKTINTFSFSAGWNYKIGDLVAVYGRYSLGNKAPDLDMYFAANTEFTNKTLRPQEQRVQQLEMGVKVKTSHLNLFVTPFYSVLSNVANVQVFQNVDQTSYNAPATYARIRTLGVETEAEYTINEHFKVRAVLTLQRSRATDYTVWLARNPGVADDTLVSYSGNETDNAARSMINITPSYNTGRFYAQLNWSFMGKRQANVANAFLLPSFSQFNFATGYDISSHLQLSFNVNNILNKYGVMSWSRPGTLLTAIDRQGFTKEMYETAVKNNTPYSTISIPARSYYLTATFRF</sequence>
<reference evidence="16 17" key="1">
    <citation type="submission" date="2019-12" db="EMBL/GenBank/DDBJ databases">
        <title>Chitinophaga sp. strain ysch24 (GDMCC 1.1355), whole genome shotgun sequence.</title>
        <authorList>
            <person name="Zhang X."/>
        </authorList>
    </citation>
    <scope>NUCLEOTIDE SEQUENCE [LARGE SCALE GENOMIC DNA]</scope>
    <source>
        <strain evidence="17">ysch24</strain>
    </source>
</reference>
<evidence type="ECO:0000256" key="2">
    <source>
        <dbReference type="ARBA" id="ARBA00022448"/>
    </source>
</evidence>
<keyword evidence="11 12" id="KW-0998">Cell outer membrane</keyword>
<dbReference type="PANTHER" id="PTHR32552:SF89">
    <property type="entry name" value="CATECHOLATE SIDEROPHORE RECEPTOR FIU"/>
    <property type="match status" value="1"/>
</dbReference>
<dbReference type="InterPro" id="IPR036942">
    <property type="entry name" value="Beta-barrel_TonB_sf"/>
</dbReference>
<evidence type="ECO:0000313" key="16">
    <source>
        <dbReference type="EMBL" id="MVT07902.1"/>
    </source>
</evidence>
<keyword evidence="2 12" id="KW-0813">Transport</keyword>
<keyword evidence="6" id="KW-0732">Signal</keyword>
<evidence type="ECO:0000256" key="9">
    <source>
        <dbReference type="ARBA" id="ARBA00023077"/>
    </source>
</evidence>
<evidence type="ECO:0000256" key="7">
    <source>
        <dbReference type="ARBA" id="ARBA00023004"/>
    </source>
</evidence>
<dbReference type="PROSITE" id="PS52016">
    <property type="entry name" value="TONB_DEPENDENT_REC_3"/>
    <property type="match status" value="1"/>
</dbReference>
<keyword evidence="3 12" id="KW-1134">Transmembrane beta strand</keyword>
<dbReference type="SUPFAM" id="SSF56935">
    <property type="entry name" value="Porins"/>
    <property type="match status" value="1"/>
</dbReference>
<dbReference type="GO" id="GO:0009279">
    <property type="term" value="C:cell outer membrane"/>
    <property type="evidence" value="ECO:0007669"/>
    <property type="project" value="UniProtKB-SubCell"/>
</dbReference>
<evidence type="ECO:0000256" key="6">
    <source>
        <dbReference type="ARBA" id="ARBA00022729"/>
    </source>
</evidence>
<keyword evidence="16" id="KW-0675">Receptor</keyword>
<keyword evidence="9 13" id="KW-0798">TonB box</keyword>
<name>A0A7K1U0L9_9BACT</name>
<comment type="caution">
    <text evidence="16">The sequence shown here is derived from an EMBL/GenBank/DDBJ whole genome shotgun (WGS) entry which is preliminary data.</text>
</comment>
<dbReference type="InterPro" id="IPR037066">
    <property type="entry name" value="Plug_dom_sf"/>
</dbReference>
<evidence type="ECO:0000259" key="15">
    <source>
        <dbReference type="Pfam" id="PF07715"/>
    </source>
</evidence>
<dbReference type="InterPro" id="IPR039426">
    <property type="entry name" value="TonB-dep_rcpt-like"/>
</dbReference>
<dbReference type="Gene3D" id="2.40.170.20">
    <property type="entry name" value="TonB-dependent receptor, beta-barrel domain"/>
    <property type="match status" value="1"/>
</dbReference>
<dbReference type="Proteomes" id="UP000461730">
    <property type="component" value="Unassembled WGS sequence"/>
</dbReference>
<dbReference type="InterPro" id="IPR012910">
    <property type="entry name" value="Plug_dom"/>
</dbReference>
<dbReference type="AlphaFoldDB" id="A0A7K1U0L9"/>
<comment type="similarity">
    <text evidence="12 13">Belongs to the TonB-dependent receptor family.</text>
</comment>
<dbReference type="Pfam" id="PF07715">
    <property type="entry name" value="Plug"/>
    <property type="match status" value="1"/>
</dbReference>
<keyword evidence="17" id="KW-1185">Reference proteome</keyword>
<organism evidence="16 17">
    <name type="scientific">Chitinophaga tropicalis</name>
    <dbReference type="NCBI Taxonomy" id="2683588"/>
    <lineage>
        <taxon>Bacteria</taxon>
        <taxon>Pseudomonadati</taxon>
        <taxon>Bacteroidota</taxon>
        <taxon>Chitinophagia</taxon>
        <taxon>Chitinophagales</taxon>
        <taxon>Chitinophagaceae</taxon>
        <taxon>Chitinophaga</taxon>
    </lineage>
</organism>
<dbReference type="RefSeq" id="WP_157305324.1">
    <property type="nucleotide sequence ID" value="NZ_WRXN01000002.1"/>
</dbReference>
<dbReference type="InterPro" id="IPR000531">
    <property type="entry name" value="Beta-barrel_TonB"/>
</dbReference>
<evidence type="ECO:0000256" key="5">
    <source>
        <dbReference type="ARBA" id="ARBA00022692"/>
    </source>
</evidence>
<dbReference type="GO" id="GO:0015344">
    <property type="term" value="F:siderophore uptake transmembrane transporter activity"/>
    <property type="evidence" value="ECO:0007669"/>
    <property type="project" value="TreeGrafter"/>
</dbReference>
<comment type="subcellular location">
    <subcellularLocation>
        <location evidence="1 12">Cell outer membrane</location>
        <topology evidence="1 12">Multi-pass membrane protein</topology>
    </subcellularLocation>
</comment>
<dbReference type="PANTHER" id="PTHR32552">
    <property type="entry name" value="FERRICHROME IRON RECEPTOR-RELATED"/>
    <property type="match status" value="1"/>
</dbReference>
<evidence type="ECO:0000256" key="13">
    <source>
        <dbReference type="RuleBase" id="RU003357"/>
    </source>
</evidence>
<dbReference type="Gene3D" id="2.60.40.1120">
    <property type="entry name" value="Carboxypeptidase-like, regulatory domain"/>
    <property type="match status" value="1"/>
</dbReference>
<dbReference type="Gene3D" id="2.170.130.10">
    <property type="entry name" value="TonB-dependent receptor, plug domain"/>
    <property type="match status" value="1"/>
</dbReference>
<accession>A0A7K1U0L9</accession>
<keyword evidence="5 12" id="KW-0812">Transmembrane</keyword>
<evidence type="ECO:0000256" key="1">
    <source>
        <dbReference type="ARBA" id="ARBA00004571"/>
    </source>
</evidence>
<evidence type="ECO:0000256" key="8">
    <source>
        <dbReference type="ARBA" id="ARBA00023065"/>
    </source>
</evidence>
<gene>
    <name evidence="16" type="ORF">GO493_06490</name>
</gene>
<dbReference type="EMBL" id="WRXN01000002">
    <property type="protein sequence ID" value="MVT07902.1"/>
    <property type="molecule type" value="Genomic_DNA"/>
</dbReference>
<evidence type="ECO:0000256" key="10">
    <source>
        <dbReference type="ARBA" id="ARBA00023136"/>
    </source>
</evidence>
<protein>
    <submittedName>
        <fullName evidence="16">TonB-dependent receptor plug domain-containing protein</fullName>
    </submittedName>
</protein>
<dbReference type="SUPFAM" id="SSF49464">
    <property type="entry name" value="Carboxypeptidase regulatory domain-like"/>
    <property type="match status" value="1"/>
</dbReference>
<keyword evidence="4" id="KW-0410">Iron transport</keyword>
<dbReference type="Pfam" id="PF00593">
    <property type="entry name" value="TonB_dep_Rec_b-barrel"/>
    <property type="match status" value="1"/>
</dbReference>
<feature type="domain" description="TonB-dependent receptor plug" evidence="15">
    <location>
        <begin position="128"/>
        <end position="244"/>
    </location>
</feature>
<evidence type="ECO:0000256" key="3">
    <source>
        <dbReference type="ARBA" id="ARBA00022452"/>
    </source>
</evidence>
<keyword evidence="7" id="KW-0408">Iron</keyword>
<proteinExistence type="inferred from homology"/>
<feature type="domain" description="TonB-dependent receptor-like beta-barrel" evidence="14">
    <location>
        <begin position="376"/>
        <end position="891"/>
    </location>
</feature>
<evidence type="ECO:0000313" key="17">
    <source>
        <dbReference type="Proteomes" id="UP000461730"/>
    </source>
</evidence>
<keyword evidence="8" id="KW-0406">Ion transport</keyword>
<keyword evidence="10 12" id="KW-0472">Membrane</keyword>
<dbReference type="InterPro" id="IPR008969">
    <property type="entry name" value="CarboxyPept-like_regulatory"/>
</dbReference>
<dbReference type="Pfam" id="PF13715">
    <property type="entry name" value="CarbopepD_reg_2"/>
    <property type="match status" value="1"/>
</dbReference>
<evidence type="ECO:0000256" key="4">
    <source>
        <dbReference type="ARBA" id="ARBA00022496"/>
    </source>
</evidence>
<evidence type="ECO:0000259" key="14">
    <source>
        <dbReference type="Pfam" id="PF00593"/>
    </source>
</evidence>
<evidence type="ECO:0000256" key="12">
    <source>
        <dbReference type="PROSITE-ProRule" id="PRU01360"/>
    </source>
</evidence>
<evidence type="ECO:0000256" key="11">
    <source>
        <dbReference type="ARBA" id="ARBA00023237"/>
    </source>
</evidence>